<reference evidence="2" key="2">
    <citation type="submission" date="2022-06" db="UniProtKB">
        <authorList>
            <consortium name="EnsemblMetazoa"/>
        </authorList>
    </citation>
    <scope>IDENTIFICATION</scope>
    <source>
        <strain evidence="2">PS312</strain>
    </source>
</reference>
<name>A0A2A6BYQ4_PRIPA</name>
<keyword evidence="3" id="KW-1185">Reference proteome</keyword>
<reference evidence="3" key="1">
    <citation type="journal article" date="2008" name="Nat. Genet.">
        <title>The Pristionchus pacificus genome provides a unique perspective on nematode lifestyle and parasitism.</title>
        <authorList>
            <person name="Dieterich C."/>
            <person name="Clifton S.W."/>
            <person name="Schuster L.N."/>
            <person name="Chinwalla A."/>
            <person name="Delehaunty K."/>
            <person name="Dinkelacker I."/>
            <person name="Fulton L."/>
            <person name="Fulton R."/>
            <person name="Godfrey J."/>
            <person name="Minx P."/>
            <person name="Mitreva M."/>
            <person name="Roeseler W."/>
            <person name="Tian H."/>
            <person name="Witte H."/>
            <person name="Yang S.P."/>
            <person name="Wilson R.K."/>
            <person name="Sommer R.J."/>
        </authorList>
    </citation>
    <scope>NUCLEOTIDE SEQUENCE [LARGE SCALE GENOMIC DNA]</scope>
    <source>
        <strain evidence="3">PS312</strain>
    </source>
</reference>
<dbReference type="GO" id="GO:0003677">
    <property type="term" value="F:DNA binding"/>
    <property type="evidence" value="ECO:0007669"/>
    <property type="project" value="InterPro"/>
</dbReference>
<dbReference type="Proteomes" id="UP000005239">
    <property type="component" value="Unassembled WGS sequence"/>
</dbReference>
<evidence type="ECO:0000256" key="1">
    <source>
        <dbReference type="SAM" id="MobiDB-lite"/>
    </source>
</evidence>
<dbReference type="OrthoDB" id="166375at2759"/>
<gene>
    <name evidence="2" type="primary">WBGene00277074</name>
</gene>
<feature type="compositionally biased region" description="Low complexity" evidence="1">
    <location>
        <begin position="190"/>
        <end position="207"/>
    </location>
</feature>
<protein>
    <submittedName>
        <fullName evidence="2">Uncharacterized protein</fullName>
    </submittedName>
</protein>
<organism evidence="2 3">
    <name type="scientific">Pristionchus pacificus</name>
    <name type="common">Parasitic nematode worm</name>
    <dbReference type="NCBI Taxonomy" id="54126"/>
    <lineage>
        <taxon>Eukaryota</taxon>
        <taxon>Metazoa</taxon>
        <taxon>Ecdysozoa</taxon>
        <taxon>Nematoda</taxon>
        <taxon>Chromadorea</taxon>
        <taxon>Rhabditida</taxon>
        <taxon>Rhabditina</taxon>
        <taxon>Diplogasteromorpha</taxon>
        <taxon>Diplogasteroidea</taxon>
        <taxon>Neodiplogasteridae</taxon>
        <taxon>Pristionchus</taxon>
    </lineage>
</organism>
<sequence>IRTTRRADGTVKGMEDDSKCVRNSSHKEKRSRIRLMEKEDEEDRRRNGKESFPMIVIDLYLAKETERVRSKVSSYFFIIMDFVETWLIKDLSMLIPVKKTMEETDEVKTKTYYDEHRTSAVEISMGFSETIANRLEQQGGRNGVVSYDSNRTMSSERDRKERSKIKRKEKEAKKASLAVDSVFGKEDSSSDSSSSKSSKSSFPSSSPNKEDLAAKRLVQCLEELKLARLSRFKLARFIAQVIDMVEAAKVITWSQRKLINNQEFQEWMSTMKTHNRSLPTMGEIHKKMKDIASPGEHNYTNDEVNQLAESLRGEMAREMEGISEQARVLHRRPPTTTTIEKE</sequence>
<accession>A0A2A6BYQ4</accession>
<feature type="region of interest" description="Disordered" evidence="1">
    <location>
        <begin position="138"/>
        <end position="209"/>
    </location>
</feature>
<evidence type="ECO:0000313" key="2">
    <source>
        <dbReference type="EnsemblMetazoa" id="PPA38705.1"/>
    </source>
</evidence>
<dbReference type="AlphaFoldDB" id="A0A2A6BYQ4"/>
<feature type="region of interest" description="Disordered" evidence="1">
    <location>
        <begin position="1"/>
        <end position="47"/>
    </location>
</feature>
<dbReference type="EnsemblMetazoa" id="PPA38705.1">
    <property type="protein sequence ID" value="PPA38705.1"/>
    <property type="gene ID" value="WBGene00277074"/>
</dbReference>
<dbReference type="InterPro" id="IPR036128">
    <property type="entry name" value="Plus3-like_sf"/>
</dbReference>
<dbReference type="SUPFAM" id="SSF159042">
    <property type="entry name" value="Plus3-like"/>
    <property type="match status" value="1"/>
</dbReference>
<evidence type="ECO:0000313" key="3">
    <source>
        <dbReference type="Proteomes" id="UP000005239"/>
    </source>
</evidence>
<feature type="compositionally biased region" description="Basic and acidic residues" evidence="1">
    <location>
        <begin position="1"/>
        <end position="20"/>
    </location>
</feature>
<accession>A0A8R1Z1J4</accession>
<proteinExistence type="predicted"/>